<sequence length="441" mass="48317">MATLQDPAPTSEQPTPGAEFAAIDSGLNWAQCSPGEGFDTLPITTLEGDQTQISADGAEFIRDQDLAIFSGAVEARQGDQILHAQRVEYNNVDDTLHAEQEVLFAQPGLRVGGASADLHLATNSGTLQGVEYRLIDRAARGGADSAEIIDRDRSRYTNISYTTCRPGNSDWLIEAAELELDRASGVGTARNAKVSFKGVPFAYAPYLTFPIDDRRKSGLLTPSIGYSDSNGADISLPYYFNLAPNYDLTLTPRIISERGLMLGGEFRYLLEQHSGELRAELLPSDSASSAHDERGSLSLRANGDPATRWHYDVNLNHVSDDDYFDDLGGSLAVSSTTTLERRADLAYHGNGWHALGRVQNFQTLGTTAESYDRLPQLLFDMNRPDQTLGLTYHLRGEYVSFGKSSGVTGERLDLYPALSLPLRRSWGFLTPKLGVRYTSYD</sequence>
<evidence type="ECO:0000313" key="5">
    <source>
        <dbReference type="Proteomes" id="UP000243361"/>
    </source>
</evidence>
<keyword evidence="1" id="KW-0472">Membrane</keyword>
<protein>
    <recommendedName>
        <fullName evidence="6">LPS-assembly protein LptD</fullName>
    </recommendedName>
</protein>
<organism evidence="4 5">
    <name type="scientific">Candidatus Sedimenticola endophacoides</name>
    <dbReference type="NCBI Taxonomy" id="2548426"/>
    <lineage>
        <taxon>Bacteria</taxon>
        <taxon>Pseudomonadati</taxon>
        <taxon>Pseudomonadota</taxon>
        <taxon>Gammaproteobacteria</taxon>
        <taxon>Chromatiales</taxon>
        <taxon>Sedimenticolaceae</taxon>
        <taxon>Sedimenticola</taxon>
    </lineage>
</organism>
<keyword evidence="1" id="KW-0998">Cell outer membrane</keyword>
<accession>A0A657PPB8</accession>
<dbReference type="Proteomes" id="UP000243361">
    <property type="component" value="Unassembled WGS sequence"/>
</dbReference>
<evidence type="ECO:0000256" key="1">
    <source>
        <dbReference type="ARBA" id="ARBA00023237"/>
    </source>
</evidence>
<evidence type="ECO:0000313" key="4">
    <source>
        <dbReference type="EMBL" id="OQX35388.1"/>
    </source>
</evidence>
<dbReference type="GO" id="GO:1990351">
    <property type="term" value="C:transporter complex"/>
    <property type="evidence" value="ECO:0007669"/>
    <property type="project" value="TreeGrafter"/>
</dbReference>
<dbReference type="Pfam" id="PF04453">
    <property type="entry name" value="LptD"/>
    <property type="match status" value="1"/>
</dbReference>
<dbReference type="PANTHER" id="PTHR30189">
    <property type="entry name" value="LPS-ASSEMBLY PROTEIN"/>
    <property type="match status" value="1"/>
</dbReference>
<dbReference type="GO" id="GO:0009279">
    <property type="term" value="C:cell outer membrane"/>
    <property type="evidence" value="ECO:0007669"/>
    <property type="project" value="TreeGrafter"/>
</dbReference>
<feature type="domain" description="Organic solvent tolerance-like N-terminal" evidence="2">
    <location>
        <begin position="52"/>
        <end position="181"/>
    </location>
</feature>
<evidence type="ECO:0008006" key="6">
    <source>
        <dbReference type="Google" id="ProtNLM"/>
    </source>
</evidence>
<reference evidence="4" key="1">
    <citation type="submission" date="2017-02" db="EMBL/GenBank/DDBJ databases">
        <title>Novel co-symbiosis in the unique lucinid bivalve Phacoides pectinatus.</title>
        <authorList>
            <person name="Lim S.J."/>
            <person name="Davis B.G."/>
            <person name="Gill D.E."/>
            <person name="Engel A.S."/>
            <person name="Anderson L.C."/>
            <person name="Campbell B.J."/>
        </authorList>
    </citation>
    <scope>NUCLEOTIDE SEQUENCE [LARGE SCALE GENOMIC DNA]</scope>
    <source>
        <strain evidence="4">LUC13016_P6</strain>
    </source>
</reference>
<dbReference type="InterPro" id="IPR050218">
    <property type="entry name" value="LptD"/>
</dbReference>
<dbReference type="AlphaFoldDB" id="A0A657PPB8"/>
<dbReference type="GO" id="GO:0061024">
    <property type="term" value="P:membrane organization"/>
    <property type="evidence" value="ECO:0007669"/>
    <property type="project" value="InterPro"/>
</dbReference>
<proteinExistence type="predicted"/>
<dbReference type="InterPro" id="IPR007543">
    <property type="entry name" value="LptD_C"/>
</dbReference>
<dbReference type="Gene3D" id="2.60.450.10">
    <property type="entry name" value="Lipopolysaccharide (LPS) transport protein A like domain"/>
    <property type="match status" value="1"/>
</dbReference>
<dbReference type="EMBL" id="MUIE01000169">
    <property type="protein sequence ID" value="OQX35388.1"/>
    <property type="molecule type" value="Genomic_DNA"/>
</dbReference>
<comment type="caution">
    <text evidence="4">The sequence shown here is derived from an EMBL/GenBank/DDBJ whole genome shotgun (WGS) entry which is preliminary data.</text>
</comment>
<feature type="domain" description="LptD C-terminal" evidence="3">
    <location>
        <begin position="293"/>
        <end position="441"/>
    </location>
</feature>
<name>A0A657PPB8_9GAMM</name>
<feature type="non-terminal residue" evidence="4">
    <location>
        <position position="441"/>
    </location>
</feature>
<dbReference type="InterPro" id="IPR005653">
    <property type="entry name" value="OstA-like_N"/>
</dbReference>
<evidence type="ECO:0000259" key="2">
    <source>
        <dbReference type="Pfam" id="PF03968"/>
    </source>
</evidence>
<dbReference type="PANTHER" id="PTHR30189:SF1">
    <property type="entry name" value="LPS-ASSEMBLY PROTEIN LPTD"/>
    <property type="match status" value="1"/>
</dbReference>
<evidence type="ECO:0000259" key="3">
    <source>
        <dbReference type="Pfam" id="PF04453"/>
    </source>
</evidence>
<keyword evidence="5" id="KW-1185">Reference proteome</keyword>
<gene>
    <name evidence="4" type="ORF">B0D84_02440</name>
</gene>
<dbReference type="Pfam" id="PF03968">
    <property type="entry name" value="LptD_N"/>
    <property type="match status" value="1"/>
</dbReference>